<sequence length="123" mass="13428">MAYAVSRHTAKNAPTVPDGQDPYIKKLILRGKRYDLYVHNYSRYGKEALCAEVMKVTNGSTNPCILGGADPGQEPQVRPLMAHDNKGLDPSEDITAAKEIGYHDARVEVAWPLGSARGYISVA</sequence>
<comment type="caution">
    <text evidence="1">The sequence shown here is derived from an EMBL/GenBank/DDBJ whole genome shotgun (WGS) entry which is preliminary data.</text>
</comment>
<evidence type="ECO:0000313" key="1">
    <source>
        <dbReference type="EMBL" id="CAL0322780.1"/>
    </source>
</evidence>
<dbReference type="AlphaFoldDB" id="A0AAV1XLU2"/>
<proteinExistence type="predicted"/>
<protein>
    <submittedName>
        <fullName evidence="1">Uncharacterized protein</fullName>
    </submittedName>
</protein>
<evidence type="ECO:0000313" key="2">
    <source>
        <dbReference type="Proteomes" id="UP001497480"/>
    </source>
</evidence>
<accession>A0AAV1XLU2</accession>
<name>A0AAV1XLU2_LUPLU</name>
<keyword evidence="2" id="KW-1185">Reference proteome</keyword>
<gene>
    <name evidence="1" type="ORF">LLUT_LOCUS23840</name>
</gene>
<organism evidence="1 2">
    <name type="scientific">Lupinus luteus</name>
    <name type="common">European yellow lupine</name>
    <dbReference type="NCBI Taxonomy" id="3873"/>
    <lineage>
        <taxon>Eukaryota</taxon>
        <taxon>Viridiplantae</taxon>
        <taxon>Streptophyta</taxon>
        <taxon>Embryophyta</taxon>
        <taxon>Tracheophyta</taxon>
        <taxon>Spermatophyta</taxon>
        <taxon>Magnoliopsida</taxon>
        <taxon>eudicotyledons</taxon>
        <taxon>Gunneridae</taxon>
        <taxon>Pentapetalae</taxon>
        <taxon>rosids</taxon>
        <taxon>fabids</taxon>
        <taxon>Fabales</taxon>
        <taxon>Fabaceae</taxon>
        <taxon>Papilionoideae</taxon>
        <taxon>50 kb inversion clade</taxon>
        <taxon>genistoids sensu lato</taxon>
        <taxon>core genistoids</taxon>
        <taxon>Genisteae</taxon>
        <taxon>Lupinus</taxon>
    </lineage>
</organism>
<dbReference type="EMBL" id="CAXHTB010000016">
    <property type="protein sequence ID" value="CAL0322780.1"/>
    <property type="molecule type" value="Genomic_DNA"/>
</dbReference>
<dbReference type="Proteomes" id="UP001497480">
    <property type="component" value="Unassembled WGS sequence"/>
</dbReference>
<reference evidence="1 2" key="1">
    <citation type="submission" date="2024-03" db="EMBL/GenBank/DDBJ databases">
        <authorList>
            <person name="Martinez-Hernandez J."/>
        </authorList>
    </citation>
    <scope>NUCLEOTIDE SEQUENCE [LARGE SCALE GENOMIC DNA]</scope>
</reference>